<evidence type="ECO:0000313" key="2">
    <source>
        <dbReference type="Proteomes" id="UP001346149"/>
    </source>
</evidence>
<comment type="caution">
    <text evidence="1">The sequence shown here is derived from an EMBL/GenBank/DDBJ whole genome shotgun (WGS) entry which is preliminary data.</text>
</comment>
<sequence length="136" mass="15117">MVKPMVVNGGGLGLVAVIVNLENHSGLSIVSQHMELEDDAPMQCSRLLRPVLASPHFGSSPRSGMAWSYAICHSLSPSLSSLLRSEILFDPPLLLTNEAYSSERRRPKFPNFTHLRIDYDISNTLPSHFSIRFEIV</sequence>
<protein>
    <submittedName>
        <fullName evidence="1">Uncharacterized protein</fullName>
    </submittedName>
</protein>
<dbReference type="AlphaFoldDB" id="A0AAN7M5Z6"/>
<name>A0AAN7M5Z6_TRANT</name>
<proteinExistence type="predicted"/>
<keyword evidence="2" id="KW-1185">Reference proteome</keyword>
<accession>A0AAN7M5Z6</accession>
<evidence type="ECO:0000313" key="1">
    <source>
        <dbReference type="EMBL" id="KAK4798687.1"/>
    </source>
</evidence>
<gene>
    <name evidence="1" type="ORF">SAY86_031013</name>
</gene>
<reference evidence="1 2" key="1">
    <citation type="journal article" date="2023" name="Hortic Res">
        <title>Pangenome of water caltrop reveals structural variations and asymmetric subgenome divergence after allopolyploidization.</title>
        <authorList>
            <person name="Zhang X."/>
            <person name="Chen Y."/>
            <person name="Wang L."/>
            <person name="Yuan Y."/>
            <person name="Fang M."/>
            <person name="Shi L."/>
            <person name="Lu R."/>
            <person name="Comes H.P."/>
            <person name="Ma Y."/>
            <person name="Chen Y."/>
            <person name="Huang G."/>
            <person name="Zhou Y."/>
            <person name="Zheng Z."/>
            <person name="Qiu Y."/>
        </authorList>
    </citation>
    <scope>NUCLEOTIDE SEQUENCE [LARGE SCALE GENOMIC DNA]</scope>
    <source>
        <strain evidence="1">F231</strain>
    </source>
</reference>
<dbReference type="Proteomes" id="UP001346149">
    <property type="component" value="Unassembled WGS sequence"/>
</dbReference>
<organism evidence="1 2">
    <name type="scientific">Trapa natans</name>
    <name type="common">Water chestnut</name>
    <dbReference type="NCBI Taxonomy" id="22666"/>
    <lineage>
        <taxon>Eukaryota</taxon>
        <taxon>Viridiplantae</taxon>
        <taxon>Streptophyta</taxon>
        <taxon>Embryophyta</taxon>
        <taxon>Tracheophyta</taxon>
        <taxon>Spermatophyta</taxon>
        <taxon>Magnoliopsida</taxon>
        <taxon>eudicotyledons</taxon>
        <taxon>Gunneridae</taxon>
        <taxon>Pentapetalae</taxon>
        <taxon>rosids</taxon>
        <taxon>malvids</taxon>
        <taxon>Myrtales</taxon>
        <taxon>Lythraceae</taxon>
        <taxon>Trapa</taxon>
    </lineage>
</organism>
<dbReference type="EMBL" id="JAXQNO010000005">
    <property type="protein sequence ID" value="KAK4798687.1"/>
    <property type="molecule type" value="Genomic_DNA"/>
</dbReference>